<comment type="catalytic activity">
    <reaction evidence="10">
        <text>an acyl phosphate + sn-glycerol 3-phosphate = a 1-acyl-sn-glycero-3-phosphate + phosphate</text>
        <dbReference type="Rhea" id="RHEA:34075"/>
        <dbReference type="ChEBI" id="CHEBI:43474"/>
        <dbReference type="ChEBI" id="CHEBI:57597"/>
        <dbReference type="ChEBI" id="CHEBI:57970"/>
        <dbReference type="ChEBI" id="CHEBI:59918"/>
        <dbReference type="EC" id="2.3.1.275"/>
    </reaction>
</comment>
<dbReference type="HAMAP" id="MF_01043">
    <property type="entry name" value="PlsY"/>
    <property type="match status" value="1"/>
</dbReference>
<dbReference type="SMART" id="SM01207">
    <property type="entry name" value="G3P_acyltransf"/>
    <property type="match status" value="1"/>
</dbReference>
<comment type="similarity">
    <text evidence="10">Belongs to the PlsY family.</text>
</comment>
<feature type="transmembrane region" description="Helical" evidence="10">
    <location>
        <begin position="48"/>
        <end position="74"/>
    </location>
</feature>
<organism evidence="11">
    <name type="scientific">Dictyoglomus thermophilum</name>
    <dbReference type="NCBI Taxonomy" id="14"/>
    <lineage>
        <taxon>Bacteria</taxon>
        <taxon>Pseudomonadati</taxon>
        <taxon>Dictyoglomota</taxon>
        <taxon>Dictyoglomia</taxon>
        <taxon>Dictyoglomales</taxon>
        <taxon>Dictyoglomaceae</taxon>
        <taxon>Dictyoglomus</taxon>
    </lineage>
</organism>
<dbReference type="GO" id="GO:0008654">
    <property type="term" value="P:phospholipid biosynthetic process"/>
    <property type="evidence" value="ECO:0007669"/>
    <property type="project" value="UniProtKB-UniRule"/>
</dbReference>
<evidence type="ECO:0000256" key="7">
    <source>
        <dbReference type="ARBA" id="ARBA00023136"/>
    </source>
</evidence>
<evidence type="ECO:0000256" key="6">
    <source>
        <dbReference type="ARBA" id="ARBA00023098"/>
    </source>
</evidence>
<keyword evidence="3 10" id="KW-0808">Transferase</keyword>
<feature type="transmembrane region" description="Helical" evidence="10">
    <location>
        <begin position="112"/>
        <end position="134"/>
    </location>
</feature>
<accession>A0A7C3MK38</accession>
<keyword evidence="8 10" id="KW-0594">Phospholipid biosynthesis</keyword>
<dbReference type="PANTHER" id="PTHR30309:SF0">
    <property type="entry name" value="GLYCEROL-3-PHOSPHATE ACYLTRANSFERASE-RELATED"/>
    <property type="match status" value="1"/>
</dbReference>
<dbReference type="InterPro" id="IPR003811">
    <property type="entry name" value="G3P_acylTferase_PlsY"/>
</dbReference>
<gene>
    <name evidence="10 11" type="primary">plsY</name>
    <name evidence="11" type="ORF">ENW00_01970</name>
</gene>
<reference evidence="11" key="1">
    <citation type="journal article" date="2020" name="mSystems">
        <title>Genome- and Community-Level Interaction Insights into Carbon Utilization and Element Cycling Functions of Hydrothermarchaeota in Hydrothermal Sediment.</title>
        <authorList>
            <person name="Zhou Z."/>
            <person name="Liu Y."/>
            <person name="Xu W."/>
            <person name="Pan J."/>
            <person name="Luo Z.H."/>
            <person name="Li M."/>
        </authorList>
    </citation>
    <scope>NUCLEOTIDE SEQUENCE [LARGE SCALE GENOMIC DNA]</scope>
    <source>
        <strain evidence="11">SpSt-81</strain>
    </source>
</reference>
<keyword evidence="1 10" id="KW-1003">Cell membrane</keyword>
<comment type="subunit">
    <text evidence="10">Probably interacts with PlsX.</text>
</comment>
<dbReference type="GO" id="GO:0005886">
    <property type="term" value="C:plasma membrane"/>
    <property type="evidence" value="ECO:0007669"/>
    <property type="project" value="UniProtKB-SubCell"/>
</dbReference>
<dbReference type="GO" id="GO:0043772">
    <property type="term" value="F:acyl-phosphate glycerol-3-phosphate acyltransferase activity"/>
    <property type="evidence" value="ECO:0007669"/>
    <property type="project" value="UniProtKB-UniRule"/>
</dbReference>
<keyword evidence="6 10" id="KW-0443">Lipid metabolism</keyword>
<dbReference type="EC" id="2.3.1.275" evidence="10"/>
<keyword evidence="5 10" id="KW-1133">Transmembrane helix</keyword>
<proteinExistence type="inferred from homology"/>
<evidence type="ECO:0000256" key="5">
    <source>
        <dbReference type="ARBA" id="ARBA00022989"/>
    </source>
</evidence>
<comment type="subcellular location">
    <subcellularLocation>
        <location evidence="10">Cell membrane</location>
        <topology evidence="10">Multi-pass membrane protein</topology>
    </subcellularLocation>
</comment>
<dbReference type="Pfam" id="PF02660">
    <property type="entry name" value="G3P_acyltransf"/>
    <property type="match status" value="1"/>
</dbReference>
<keyword evidence="7 10" id="KW-0472">Membrane</keyword>
<evidence type="ECO:0000256" key="4">
    <source>
        <dbReference type="ARBA" id="ARBA00022692"/>
    </source>
</evidence>
<dbReference type="UniPathway" id="UPA00085"/>
<dbReference type="NCBIfam" id="TIGR00023">
    <property type="entry name" value="glycerol-3-phosphate 1-O-acyltransferase PlsY"/>
    <property type="match status" value="1"/>
</dbReference>
<protein>
    <recommendedName>
        <fullName evidence="10">Glycerol-3-phosphate acyltransferase</fullName>
    </recommendedName>
    <alternativeName>
        <fullName evidence="10">Acyl-PO4 G3P acyltransferase</fullName>
    </alternativeName>
    <alternativeName>
        <fullName evidence="10">Acyl-phosphate--glycerol-3-phosphate acyltransferase</fullName>
    </alternativeName>
    <alternativeName>
        <fullName evidence="10">G3P acyltransferase</fullName>
        <shortName evidence="10">GPAT</shortName>
        <ecNumber evidence="10">2.3.1.275</ecNumber>
    </alternativeName>
    <alternativeName>
        <fullName evidence="10">Lysophosphatidic acid synthase</fullName>
        <shortName evidence="10">LPA synthase</shortName>
    </alternativeName>
</protein>
<keyword evidence="2 10" id="KW-0444">Lipid biosynthesis</keyword>
<dbReference type="AlphaFoldDB" id="A0A7C3MK38"/>
<dbReference type="PANTHER" id="PTHR30309">
    <property type="entry name" value="INNER MEMBRANE PROTEIN YGIH"/>
    <property type="match status" value="1"/>
</dbReference>
<evidence type="ECO:0000256" key="8">
    <source>
        <dbReference type="ARBA" id="ARBA00023209"/>
    </source>
</evidence>
<sequence>MITKILLMLISYLLGSIPSALIVGKLWKGIDVRKHGSGNLGATNVLRVLGWGPAIITALMDVGKGVLAVYLATFILKNDHIAILLCVISAVIGHSFPIFADFRGGRSVGISFGILFYLFPKTSLTVLIIAIIIVSITKYKSIASITSAIIYPFILYSLERPVMEYMICVVIVCLFIIYRHIPNIRRLIRGEEHKIDWRIKR</sequence>
<evidence type="ECO:0000256" key="2">
    <source>
        <dbReference type="ARBA" id="ARBA00022516"/>
    </source>
</evidence>
<evidence type="ECO:0000256" key="3">
    <source>
        <dbReference type="ARBA" id="ARBA00022679"/>
    </source>
</evidence>
<feature type="transmembrane region" description="Helical" evidence="10">
    <location>
        <begin position="141"/>
        <end position="158"/>
    </location>
</feature>
<keyword evidence="9 10" id="KW-1208">Phospholipid metabolism</keyword>
<evidence type="ECO:0000313" key="11">
    <source>
        <dbReference type="EMBL" id="HFX12911.1"/>
    </source>
</evidence>
<feature type="transmembrane region" description="Helical" evidence="10">
    <location>
        <begin position="164"/>
        <end position="181"/>
    </location>
</feature>
<name>A0A7C3MK38_DICTH</name>
<feature type="transmembrane region" description="Helical" evidence="10">
    <location>
        <begin position="81"/>
        <end position="100"/>
    </location>
</feature>
<comment type="caution">
    <text evidence="11">The sequence shown here is derived from an EMBL/GenBank/DDBJ whole genome shotgun (WGS) entry which is preliminary data.</text>
</comment>
<evidence type="ECO:0000256" key="1">
    <source>
        <dbReference type="ARBA" id="ARBA00022475"/>
    </source>
</evidence>
<keyword evidence="4 10" id="KW-0812">Transmembrane</keyword>
<evidence type="ECO:0000256" key="10">
    <source>
        <dbReference type="HAMAP-Rule" id="MF_01043"/>
    </source>
</evidence>
<evidence type="ECO:0000256" key="9">
    <source>
        <dbReference type="ARBA" id="ARBA00023264"/>
    </source>
</evidence>
<dbReference type="EMBL" id="DTIN01000009">
    <property type="protein sequence ID" value="HFX12911.1"/>
    <property type="molecule type" value="Genomic_DNA"/>
</dbReference>
<comment type="pathway">
    <text evidence="10">Lipid metabolism; phospholipid metabolism.</text>
</comment>
<comment type="function">
    <text evidence="10">Catalyzes the transfer of an acyl group from acyl-phosphate (acyl-PO(4)) to glycerol-3-phosphate (G3P) to form lysophosphatidic acid (LPA). This enzyme utilizes acyl-phosphate as fatty acyl donor, but not acyl-CoA or acyl-ACP.</text>
</comment>
<keyword evidence="11" id="KW-0012">Acyltransferase</keyword>